<evidence type="ECO:0000256" key="1">
    <source>
        <dbReference type="ARBA" id="ARBA00005254"/>
    </source>
</evidence>
<dbReference type="CDD" id="cd06558">
    <property type="entry name" value="crotonase-like"/>
    <property type="match status" value="1"/>
</dbReference>
<dbReference type="PANTHER" id="PTHR11941:SF169">
    <property type="entry name" value="(7AS)-7A-METHYL-1,5-DIOXO-2,3,5,6,7,7A-HEXAHYDRO-1H-INDENE-CARBOXYL-COA HYDROLASE"/>
    <property type="match status" value="1"/>
</dbReference>
<reference evidence="4 5" key="2">
    <citation type="submission" date="2018-06" db="EMBL/GenBank/DDBJ databases">
        <title>Sequencing of bacterial isolates from soil warming experiment in Harvard Forest, Massachusetts, USA.</title>
        <authorList>
            <person name="Deangelis K.PhD."/>
        </authorList>
    </citation>
    <scope>NUCLEOTIDE SEQUENCE [LARGE SCALE GENOMIC DNA]</scope>
    <source>
        <strain evidence="4 5">GAS496</strain>
    </source>
</reference>
<dbReference type="NCBIfam" id="NF005925">
    <property type="entry name" value="PRK07938.1"/>
    <property type="match status" value="1"/>
</dbReference>
<keyword evidence="3" id="KW-0456">Lyase</keyword>
<sequence>MTIHLDVHTDGVALVTMDNPPVNAISVEDTWRLRDIFDGFSRDSDVRVAILTSEGRGFNAGIDIKEMQSSGNFDFLISSGNACFAAFSAIYHTPIPVIAAVNGYALGLGVGLVGSCDIVIASTKARFGLPEVDNGALGCASHLAKLVPPMMLRRMVFTCESVSAAQLHEWGTVYRLTEPEVLLDTALEVARDILKKPAQVVRQAKTALNEIDFYDMERNYRIEQGHTYELNLRGDGAKQRDAFVRGERIITR</sequence>
<dbReference type="GO" id="GO:0016829">
    <property type="term" value="F:lyase activity"/>
    <property type="evidence" value="ECO:0007669"/>
    <property type="project" value="UniProtKB-KW"/>
</dbReference>
<evidence type="ECO:0000313" key="5">
    <source>
        <dbReference type="Proteomes" id="UP000247781"/>
    </source>
</evidence>
<reference evidence="5" key="1">
    <citation type="submission" date="2018-05" db="EMBL/GenBank/DDBJ databases">
        <authorList>
            <person name="Deangelis K."/>
            <person name="Huntemann M."/>
            <person name="Clum A."/>
            <person name="Pillay M."/>
            <person name="Palaniappan K."/>
            <person name="Varghese N."/>
            <person name="Mikhailova N."/>
            <person name="Stamatis D."/>
            <person name="Reddy T."/>
            <person name="Daum C."/>
            <person name="Shapiro N."/>
            <person name="Ivanova N."/>
            <person name="Kyrpides N."/>
            <person name="Woyke T."/>
        </authorList>
    </citation>
    <scope>NUCLEOTIDE SEQUENCE [LARGE SCALE GENOMIC DNA]</scope>
    <source>
        <strain evidence="5">GAS496</strain>
    </source>
</reference>
<evidence type="ECO:0000313" key="4">
    <source>
        <dbReference type="EMBL" id="PXX00785.1"/>
    </source>
</evidence>
<dbReference type="AlphaFoldDB" id="A0A318HC80"/>
<accession>A0A318HC80</accession>
<dbReference type="InterPro" id="IPR029045">
    <property type="entry name" value="ClpP/crotonase-like_dom_sf"/>
</dbReference>
<dbReference type="SUPFAM" id="SSF52096">
    <property type="entry name" value="ClpP/crotonase"/>
    <property type="match status" value="1"/>
</dbReference>
<dbReference type="RefSeq" id="WP_235658571.1">
    <property type="nucleotide sequence ID" value="NZ_QJJU01000033.1"/>
</dbReference>
<keyword evidence="5" id="KW-1185">Reference proteome</keyword>
<evidence type="ECO:0000256" key="3">
    <source>
        <dbReference type="ARBA" id="ARBA00023239"/>
    </source>
</evidence>
<organism evidence="4 5">
    <name type="scientific">Mycolicibacterium moriokaense</name>
    <dbReference type="NCBI Taxonomy" id="39691"/>
    <lineage>
        <taxon>Bacteria</taxon>
        <taxon>Bacillati</taxon>
        <taxon>Actinomycetota</taxon>
        <taxon>Actinomycetes</taxon>
        <taxon>Mycobacteriales</taxon>
        <taxon>Mycobacteriaceae</taxon>
        <taxon>Mycolicibacterium</taxon>
    </lineage>
</organism>
<keyword evidence="2" id="KW-0443">Lipid metabolism</keyword>
<name>A0A318HC80_9MYCO</name>
<dbReference type="GO" id="GO:0006635">
    <property type="term" value="P:fatty acid beta-oxidation"/>
    <property type="evidence" value="ECO:0007669"/>
    <property type="project" value="TreeGrafter"/>
</dbReference>
<protein>
    <submittedName>
        <fullName evidence="4">Short chain enoyl-CoA hydratase</fullName>
    </submittedName>
</protein>
<proteinExistence type="inferred from homology"/>
<dbReference type="Pfam" id="PF00378">
    <property type="entry name" value="ECH_1"/>
    <property type="match status" value="1"/>
</dbReference>
<comment type="caution">
    <text evidence="4">The sequence shown here is derived from an EMBL/GenBank/DDBJ whole genome shotgun (WGS) entry which is preliminary data.</text>
</comment>
<dbReference type="PANTHER" id="PTHR11941">
    <property type="entry name" value="ENOYL-COA HYDRATASE-RELATED"/>
    <property type="match status" value="1"/>
</dbReference>
<dbReference type="Proteomes" id="UP000247781">
    <property type="component" value="Unassembled WGS sequence"/>
</dbReference>
<gene>
    <name evidence="4" type="ORF">C8E89_13346</name>
</gene>
<dbReference type="InterPro" id="IPR001753">
    <property type="entry name" value="Enoyl-CoA_hydra/iso"/>
</dbReference>
<comment type="similarity">
    <text evidence="1">Belongs to the enoyl-CoA hydratase/isomerase family.</text>
</comment>
<evidence type="ECO:0000256" key="2">
    <source>
        <dbReference type="ARBA" id="ARBA00023098"/>
    </source>
</evidence>
<dbReference type="Gene3D" id="3.90.226.10">
    <property type="entry name" value="2-enoyl-CoA Hydratase, Chain A, domain 1"/>
    <property type="match status" value="1"/>
</dbReference>
<dbReference type="EMBL" id="QJJU01000033">
    <property type="protein sequence ID" value="PXX00785.1"/>
    <property type="molecule type" value="Genomic_DNA"/>
</dbReference>